<protein>
    <recommendedName>
        <fullName evidence="3">CCHC-type domain-containing protein</fullName>
    </recommendedName>
</protein>
<dbReference type="AlphaFoldDB" id="A0A1X2H2R6"/>
<accession>A0A1X2H2R6</accession>
<proteinExistence type="predicted"/>
<dbReference type="GO" id="GO:0008270">
    <property type="term" value="F:zinc ion binding"/>
    <property type="evidence" value="ECO:0007669"/>
    <property type="project" value="InterPro"/>
</dbReference>
<organism evidence="1 2">
    <name type="scientific">Syncephalastrum racemosum</name>
    <name type="common">Filamentous fungus</name>
    <dbReference type="NCBI Taxonomy" id="13706"/>
    <lineage>
        <taxon>Eukaryota</taxon>
        <taxon>Fungi</taxon>
        <taxon>Fungi incertae sedis</taxon>
        <taxon>Mucoromycota</taxon>
        <taxon>Mucoromycotina</taxon>
        <taxon>Mucoromycetes</taxon>
        <taxon>Mucorales</taxon>
        <taxon>Syncephalastraceae</taxon>
        <taxon>Syncephalastrum</taxon>
    </lineage>
</organism>
<keyword evidence="2" id="KW-1185">Reference proteome</keyword>
<evidence type="ECO:0000313" key="2">
    <source>
        <dbReference type="Proteomes" id="UP000242180"/>
    </source>
</evidence>
<comment type="caution">
    <text evidence="1">The sequence shown here is derived from an EMBL/GenBank/DDBJ whole genome shotgun (WGS) entry which is preliminary data.</text>
</comment>
<dbReference type="EMBL" id="MCGN01000010">
    <property type="protein sequence ID" value="ORY92073.1"/>
    <property type="molecule type" value="Genomic_DNA"/>
</dbReference>
<name>A0A1X2H2R6_SYNRA</name>
<dbReference type="Proteomes" id="UP000242180">
    <property type="component" value="Unassembled WGS sequence"/>
</dbReference>
<evidence type="ECO:0008006" key="3">
    <source>
        <dbReference type="Google" id="ProtNLM"/>
    </source>
</evidence>
<reference evidence="1 2" key="1">
    <citation type="submission" date="2016-07" db="EMBL/GenBank/DDBJ databases">
        <title>Pervasive Adenine N6-methylation of Active Genes in Fungi.</title>
        <authorList>
            <consortium name="DOE Joint Genome Institute"/>
            <person name="Mondo S.J."/>
            <person name="Dannebaum R.O."/>
            <person name="Kuo R.C."/>
            <person name="Labutti K."/>
            <person name="Haridas S."/>
            <person name="Kuo A."/>
            <person name="Salamov A."/>
            <person name="Ahrendt S.R."/>
            <person name="Lipzen A."/>
            <person name="Sullivan W."/>
            <person name="Andreopoulos W.B."/>
            <person name="Clum A."/>
            <person name="Lindquist E."/>
            <person name="Daum C."/>
            <person name="Ramamoorthy G.K."/>
            <person name="Gryganskyi A."/>
            <person name="Culley D."/>
            <person name="Magnuson J.K."/>
            <person name="James T.Y."/>
            <person name="O'Malley M.A."/>
            <person name="Stajich J.E."/>
            <person name="Spatafora J.W."/>
            <person name="Visel A."/>
            <person name="Grigoriev I.V."/>
        </authorList>
    </citation>
    <scope>NUCLEOTIDE SEQUENCE [LARGE SCALE GENOMIC DNA]</scope>
    <source>
        <strain evidence="1 2">NRRL 2496</strain>
    </source>
</reference>
<sequence>MVCKHQHRRFSVATASATPVTQHRPLVPPVNVSGGQCSWCGKYGHQRGSCPFL</sequence>
<evidence type="ECO:0000313" key="1">
    <source>
        <dbReference type="EMBL" id="ORY92073.1"/>
    </source>
</evidence>
<dbReference type="InterPro" id="IPR036875">
    <property type="entry name" value="Znf_CCHC_sf"/>
</dbReference>
<feature type="non-terminal residue" evidence="1">
    <location>
        <position position="53"/>
    </location>
</feature>
<dbReference type="SUPFAM" id="SSF57756">
    <property type="entry name" value="Retrovirus zinc finger-like domains"/>
    <property type="match status" value="1"/>
</dbReference>
<dbReference type="GO" id="GO:0003676">
    <property type="term" value="F:nucleic acid binding"/>
    <property type="evidence" value="ECO:0007669"/>
    <property type="project" value="InterPro"/>
</dbReference>
<dbReference type="OrthoDB" id="2219004at2759"/>
<gene>
    <name evidence="1" type="ORF">BCR43DRAFT_497743</name>
</gene>
<dbReference type="InParanoid" id="A0A1X2H2R6"/>